<comment type="caution">
    <text evidence="2">The sequence shown here is derived from an EMBL/GenBank/DDBJ whole genome shotgun (WGS) entry which is preliminary data.</text>
</comment>
<dbReference type="OrthoDB" id="10538436at2759"/>
<protein>
    <submittedName>
        <fullName evidence="2">Uncharacterized protein</fullName>
    </submittedName>
</protein>
<evidence type="ECO:0000313" key="3">
    <source>
        <dbReference type="Proteomes" id="UP000792457"/>
    </source>
</evidence>
<name>A0A8K0JYS9_LADFU</name>
<feature type="region of interest" description="Disordered" evidence="1">
    <location>
        <begin position="115"/>
        <end position="158"/>
    </location>
</feature>
<dbReference type="EMBL" id="KZ308225">
    <property type="protein sequence ID" value="KAG8225137.1"/>
    <property type="molecule type" value="Genomic_DNA"/>
</dbReference>
<dbReference type="Proteomes" id="UP000792457">
    <property type="component" value="Unassembled WGS sequence"/>
</dbReference>
<accession>A0A8K0JYS9</accession>
<evidence type="ECO:0000256" key="1">
    <source>
        <dbReference type="SAM" id="MobiDB-lite"/>
    </source>
</evidence>
<sequence length="158" mass="18080">MEEIEGVKSNEWFHLIDHMYAKWPKINFPFITNMDDTKDSSHLIPDVRGSTQRRQDMKRKRGRKRKSIQKPTKKRSAPTSKALQKTDERKEDGVIRAPRVAPVPVPKRISIIQTRAQKGSGSVRAGQNIRHCSCCEGSPRVNKPSIPKPGKIEEDKKE</sequence>
<dbReference type="AlphaFoldDB" id="A0A8K0JYS9"/>
<evidence type="ECO:0000313" key="2">
    <source>
        <dbReference type="EMBL" id="KAG8225137.1"/>
    </source>
</evidence>
<proteinExistence type="predicted"/>
<feature type="compositionally biased region" description="Basic residues" evidence="1">
    <location>
        <begin position="56"/>
        <end position="76"/>
    </location>
</feature>
<reference evidence="2" key="1">
    <citation type="submission" date="2013-04" db="EMBL/GenBank/DDBJ databases">
        <authorList>
            <person name="Qu J."/>
            <person name="Murali S.C."/>
            <person name="Bandaranaike D."/>
            <person name="Bellair M."/>
            <person name="Blankenburg K."/>
            <person name="Chao H."/>
            <person name="Dinh H."/>
            <person name="Doddapaneni H."/>
            <person name="Downs B."/>
            <person name="Dugan-Rocha S."/>
            <person name="Elkadiri S."/>
            <person name="Gnanaolivu R.D."/>
            <person name="Hernandez B."/>
            <person name="Javaid M."/>
            <person name="Jayaseelan J.C."/>
            <person name="Lee S."/>
            <person name="Li M."/>
            <person name="Ming W."/>
            <person name="Munidasa M."/>
            <person name="Muniz J."/>
            <person name="Nguyen L."/>
            <person name="Ongeri F."/>
            <person name="Osuji N."/>
            <person name="Pu L.-L."/>
            <person name="Puazo M."/>
            <person name="Qu C."/>
            <person name="Quiroz J."/>
            <person name="Raj R."/>
            <person name="Weissenberger G."/>
            <person name="Xin Y."/>
            <person name="Zou X."/>
            <person name="Han Y."/>
            <person name="Richards S."/>
            <person name="Worley K."/>
            <person name="Muzny D."/>
            <person name="Gibbs R."/>
        </authorList>
    </citation>
    <scope>NUCLEOTIDE SEQUENCE</scope>
    <source>
        <strain evidence="2">Sampled in the wild</strain>
    </source>
</reference>
<gene>
    <name evidence="2" type="ORF">J437_LFUL006161</name>
</gene>
<feature type="region of interest" description="Disordered" evidence="1">
    <location>
        <begin position="38"/>
        <end position="101"/>
    </location>
</feature>
<organism evidence="2 3">
    <name type="scientific">Ladona fulva</name>
    <name type="common">Scarce chaser dragonfly</name>
    <name type="synonym">Libellula fulva</name>
    <dbReference type="NCBI Taxonomy" id="123851"/>
    <lineage>
        <taxon>Eukaryota</taxon>
        <taxon>Metazoa</taxon>
        <taxon>Ecdysozoa</taxon>
        <taxon>Arthropoda</taxon>
        <taxon>Hexapoda</taxon>
        <taxon>Insecta</taxon>
        <taxon>Pterygota</taxon>
        <taxon>Palaeoptera</taxon>
        <taxon>Odonata</taxon>
        <taxon>Epiprocta</taxon>
        <taxon>Anisoptera</taxon>
        <taxon>Libelluloidea</taxon>
        <taxon>Libellulidae</taxon>
        <taxon>Ladona</taxon>
    </lineage>
</organism>
<reference evidence="2" key="2">
    <citation type="submission" date="2017-10" db="EMBL/GenBank/DDBJ databases">
        <title>Ladona fulva Genome sequencing and assembly.</title>
        <authorList>
            <person name="Murali S."/>
            <person name="Richards S."/>
            <person name="Bandaranaike D."/>
            <person name="Bellair M."/>
            <person name="Blankenburg K."/>
            <person name="Chao H."/>
            <person name="Dinh H."/>
            <person name="Doddapaneni H."/>
            <person name="Dugan-Rocha S."/>
            <person name="Elkadiri S."/>
            <person name="Gnanaolivu R."/>
            <person name="Hernandez B."/>
            <person name="Skinner E."/>
            <person name="Javaid M."/>
            <person name="Lee S."/>
            <person name="Li M."/>
            <person name="Ming W."/>
            <person name="Munidasa M."/>
            <person name="Muniz J."/>
            <person name="Nguyen L."/>
            <person name="Hughes D."/>
            <person name="Osuji N."/>
            <person name="Pu L.-L."/>
            <person name="Puazo M."/>
            <person name="Qu C."/>
            <person name="Quiroz J."/>
            <person name="Raj R."/>
            <person name="Weissenberger G."/>
            <person name="Xin Y."/>
            <person name="Zou X."/>
            <person name="Han Y."/>
            <person name="Worley K."/>
            <person name="Muzny D."/>
            <person name="Gibbs R."/>
        </authorList>
    </citation>
    <scope>NUCLEOTIDE SEQUENCE</scope>
    <source>
        <strain evidence="2">Sampled in the wild</strain>
    </source>
</reference>
<feature type="compositionally biased region" description="Basic and acidic residues" evidence="1">
    <location>
        <begin position="84"/>
        <end position="94"/>
    </location>
</feature>
<keyword evidence="3" id="KW-1185">Reference proteome</keyword>